<dbReference type="EMBL" id="BSXS01004735">
    <property type="protein sequence ID" value="GME83408.1"/>
    <property type="molecule type" value="Genomic_DNA"/>
</dbReference>
<evidence type="ECO:0000313" key="1">
    <source>
        <dbReference type="EMBL" id="GME83408.1"/>
    </source>
</evidence>
<gene>
    <name evidence="1" type="ORF">Amon02_000615000</name>
</gene>
<protein>
    <submittedName>
        <fullName evidence="1">Unnamed protein product</fullName>
    </submittedName>
</protein>
<dbReference type="Proteomes" id="UP001165064">
    <property type="component" value="Unassembled WGS sequence"/>
</dbReference>
<sequence length="86" mass="9587">MKTISLNFSGKTPSKIAELDEDDFADEEIENDNDRTEEDQQEEDIEAITNLLQSLQTEGGITGPTATLLTQLGLDINKFMNDPEQL</sequence>
<name>A0ACB5T815_AMBMO</name>
<comment type="caution">
    <text evidence="1">The sequence shown here is derived from an EMBL/GenBank/DDBJ whole genome shotgun (WGS) entry which is preliminary data.</text>
</comment>
<organism evidence="1 2">
    <name type="scientific">Ambrosiozyma monospora</name>
    <name type="common">Yeast</name>
    <name type="synonym">Endomycopsis monosporus</name>
    <dbReference type="NCBI Taxonomy" id="43982"/>
    <lineage>
        <taxon>Eukaryota</taxon>
        <taxon>Fungi</taxon>
        <taxon>Dikarya</taxon>
        <taxon>Ascomycota</taxon>
        <taxon>Saccharomycotina</taxon>
        <taxon>Pichiomycetes</taxon>
        <taxon>Pichiales</taxon>
        <taxon>Pichiaceae</taxon>
        <taxon>Ambrosiozyma</taxon>
    </lineage>
</organism>
<accession>A0ACB5T815</accession>
<keyword evidence="2" id="KW-1185">Reference proteome</keyword>
<proteinExistence type="predicted"/>
<reference evidence="1" key="1">
    <citation type="submission" date="2023-04" db="EMBL/GenBank/DDBJ databases">
        <title>Ambrosiozyma monospora NBRC 10751.</title>
        <authorList>
            <person name="Ichikawa N."/>
            <person name="Sato H."/>
            <person name="Tonouchi N."/>
        </authorList>
    </citation>
    <scope>NUCLEOTIDE SEQUENCE</scope>
    <source>
        <strain evidence="1">NBRC 10751</strain>
    </source>
</reference>
<evidence type="ECO:0000313" key="2">
    <source>
        <dbReference type="Proteomes" id="UP001165064"/>
    </source>
</evidence>